<sequence>MRAFYASEASERAAEAWIAEGGSARVPESRSAHYFIDRKVEEALRLARLDRENRVLEIGCSFGHMTFLLAERFREVVAVDLSRESIELGRRRAQHYGIRQEADVEDLALFGPEEFGGVFAFSTLRFCPSPERALREMQRVLATGGRVVVDVPNKNCPWYGPLKHFMGIQPHIHDRLFAAAEIRRLLEEAGFSRVVSKHILFTTKRLPAAALPVFRTLDRALEATPAIRTLSGIVVAAGCKGG</sequence>
<keyword evidence="1" id="KW-0808">Transferase</keyword>
<dbReference type="GO" id="GO:0008168">
    <property type="term" value="F:methyltransferase activity"/>
    <property type="evidence" value="ECO:0007669"/>
    <property type="project" value="UniProtKB-KW"/>
</dbReference>
<keyword evidence="1" id="KW-0489">Methyltransferase</keyword>
<name>A0A538SLH4_UNCEI</name>
<dbReference type="GO" id="GO:0032259">
    <property type="term" value="P:methylation"/>
    <property type="evidence" value="ECO:0007669"/>
    <property type="project" value="UniProtKB-KW"/>
</dbReference>
<accession>A0A538SLH4</accession>
<evidence type="ECO:0000313" key="2">
    <source>
        <dbReference type="Proteomes" id="UP000320184"/>
    </source>
</evidence>
<dbReference type="CDD" id="cd02440">
    <property type="entry name" value="AdoMet_MTases"/>
    <property type="match status" value="1"/>
</dbReference>
<gene>
    <name evidence="1" type="ORF">E6K73_03445</name>
</gene>
<proteinExistence type="predicted"/>
<dbReference type="EMBL" id="VBOT01000039">
    <property type="protein sequence ID" value="TMQ52224.1"/>
    <property type="molecule type" value="Genomic_DNA"/>
</dbReference>
<comment type="caution">
    <text evidence="1">The sequence shown here is derived from an EMBL/GenBank/DDBJ whole genome shotgun (WGS) entry which is preliminary data.</text>
</comment>
<dbReference type="SUPFAM" id="SSF53335">
    <property type="entry name" value="S-adenosyl-L-methionine-dependent methyltransferases"/>
    <property type="match status" value="1"/>
</dbReference>
<evidence type="ECO:0000313" key="1">
    <source>
        <dbReference type="EMBL" id="TMQ52224.1"/>
    </source>
</evidence>
<organism evidence="1 2">
    <name type="scientific">Eiseniibacteriota bacterium</name>
    <dbReference type="NCBI Taxonomy" id="2212470"/>
    <lineage>
        <taxon>Bacteria</taxon>
        <taxon>Candidatus Eiseniibacteriota</taxon>
    </lineage>
</organism>
<protein>
    <submittedName>
        <fullName evidence="1">Methyltransferase domain-containing protein</fullName>
    </submittedName>
</protein>
<dbReference type="Pfam" id="PF13489">
    <property type="entry name" value="Methyltransf_23"/>
    <property type="match status" value="1"/>
</dbReference>
<dbReference type="PANTHER" id="PTHR43861">
    <property type="entry name" value="TRANS-ACONITATE 2-METHYLTRANSFERASE-RELATED"/>
    <property type="match status" value="1"/>
</dbReference>
<dbReference type="Proteomes" id="UP000320184">
    <property type="component" value="Unassembled WGS sequence"/>
</dbReference>
<reference evidence="1 2" key="1">
    <citation type="journal article" date="2019" name="Nat. Microbiol.">
        <title>Mediterranean grassland soil C-N compound turnover is dependent on rainfall and depth, and is mediated by genomically divergent microorganisms.</title>
        <authorList>
            <person name="Diamond S."/>
            <person name="Andeer P.F."/>
            <person name="Li Z."/>
            <person name="Crits-Christoph A."/>
            <person name="Burstein D."/>
            <person name="Anantharaman K."/>
            <person name="Lane K.R."/>
            <person name="Thomas B.C."/>
            <person name="Pan C."/>
            <person name="Northen T.R."/>
            <person name="Banfield J.F."/>
        </authorList>
    </citation>
    <scope>NUCLEOTIDE SEQUENCE [LARGE SCALE GENOMIC DNA]</scope>
    <source>
        <strain evidence="1">WS_3</strain>
    </source>
</reference>
<dbReference type="InterPro" id="IPR029063">
    <property type="entry name" value="SAM-dependent_MTases_sf"/>
</dbReference>
<dbReference type="Gene3D" id="3.40.50.150">
    <property type="entry name" value="Vaccinia Virus protein VP39"/>
    <property type="match status" value="1"/>
</dbReference>
<dbReference type="AlphaFoldDB" id="A0A538SLH4"/>